<keyword evidence="2" id="KW-1185">Reference proteome</keyword>
<reference evidence="1 2" key="1">
    <citation type="submission" date="2019-11" db="EMBL/GenBank/DDBJ databases">
        <title>Type strains purchased from KCTC, JCM and DSMZ.</title>
        <authorList>
            <person name="Lu H."/>
        </authorList>
    </citation>
    <scope>NUCLEOTIDE SEQUENCE [LARGE SCALE GENOMIC DNA]</scope>
    <source>
        <strain evidence="1 2">KCTC 22382</strain>
    </source>
</reference>
<dbReference type="OrthoDB" id="9006417at2"/>
<dbReference type="EMBL" id="WNKY01000042">
    <property type="protein sequence ID" value="MTV40845.1"/>
    <property type="molecule type" value="Genomic_DNA"/>
</dbReference>
<dbReference type="Proteomes" id="UP000475582">
    <property type="component" value="Unassembled WGS sequence"/>
</dbReference>
<gene>
    <name evidence="1" type="ORF">GM676_25095</name>
</gene>
<sequence length="154" mass="17525">MSKSSLFRAYCDWPYETAVFVEASNRHSAAHKISCLIEALYGCSPDDVSFYNLDSYDELIDEKGVGDDLDFRLFESGWDGDGVVSWVESPLFLAPLNQPFLLATWGRLQRHIEELRLDDQIQVRNRMWLAYLAAGRGGWPKMPPVGAYAAWREG</sequence>
<dbReference type="RefSeq" id="WP_155466942.1">
    <property type="nucleotide sequence ID" value="NZ_WNKY01000042.1"/>
</dbReference>
<organism evidence="1 2">
    <name type="scientific">Duganella radicis</name>
    <dbReference type="NCBI Taxonomy" id="551988"/>
    <lineage>
        <taxon>Bacteria</taxon>
        <taxon>Pseudomonadati</taxon>
        <taxon>Pseudomonadota</taxon>
        <taxon>Betaproteobacteria</taxon>
        <taxon>Burkholderiales</taxon>
        <taxon>Oxalobacteraceae</taxon>
        <taxon>Telluria group</taxon>
        <taxon>Duganella</taxon>
    </lineage>
</organism>
<accession>A0A6L6PRJ5</accession>
<evidence type="ECO:0000313" key="2">
    <source>
        <dbReference type="Proteomes" id="UP000475582"/>
    </source>
</evidence>
<comment type="caution">
    <text evidence="1">The sequence shown here is derived from an EMBL/GenBank/DDBJ whole genome shotgun (WGS) entry which is preliminary data.</text>
</comment>
<dbReference type="AlphaFoldDB" id="A0A6L6PRJ5"/>
<evidence type="ECO:0000313" key="1">
    <source>
        <dbReference type="EMBL" id="MTV40845.1"/>
    </source>
</evidence>
<proteinExistence type="predicted"/>
<name>A0A6L6PRJ5_9BURK</name>
<protein>
    <submittedName>
        <fullName evidence="1">Uncharacterized protein</fullName>
    </submittedName>
</protein>